<comment type="caution">
    <text evidence="5">The sequence shown here is derived from an EMBL/GenBank/DDBJ whole genome shotgun (WGS) entry which is preliminary data.</text>
</comment>
<sequence>MSRRSKFTTASHALVLSTLLIGGCNQTSSPDVSPGTGSKHDVVEIANGKLQGITQQNITVFKGIPYAQPPVKGNRWREPQPAADWQGIRNATQFGHDCMQKPFPSDAAPLGQTPAEDCLYLNVWTPNDIQNAAVVLWIHGGGYVNGGASPAVYDGSEFARQGVVFVSFNYRLGRFGFFAHPALTASQQGPIANYAFMDQIAALKWVKNNITAFGGNPEKITIMGESAGGGSVHTLMQAPASKDLFQSAVIMSGGGRSLMGERSISEGTEQNPSAEQIGINFAAKYAIEGNDEKALRQLRALSAEQVVDGLNLTALFTPTQGKPTYVGGPLLDGEIIRGSTQQMVTAGKVAHVPVMVGTTSQDIGYQYAASKAGLFDTFSEHAQQAQQAYDPDNNLPLQLLSSQVGQDRSMQEPARFFATQMTRLGEPAYLYRFSYVANEIRDGQGAQHATDIPFFFNTIERKYSALTAQDKQAALLPFRYLVNFIKTANPNGGGLPEWQAFQPDRANIMNFSAQGNAVHGEDPWKARLDAVAASAQ</sequence>
<dbReference type="EMBL" id="JACNEP010000013">
    <property type="protein sequence ID" value="MBC3767095.1"/>
    <property type="molecule type" value="Genomic_DNA"/>
</dbReference>
<accession>A0A8J6ITD9</accession>
<feature type="domain" description="Carboxylesterase type B" evidence="4">
    <location>
        <begin position="41"/>
        <end position="516"/>
    </location>
</feature>
<dbReference type="PROSITE" id="PS00122">
    <property type="entry name" value="CARBOXYLESTERASE_B_1"/>
    <property type="match status" value="1"/>
</dbReference>
<dbReference type="InterPro" id="IPR050309">
    <property type="entry name" value="Type-B_Carboxylest/Lipase"/>
</dbReference>
<proteinExistence type="inferred from homology"/>
<dbReference type="PROSITE" id="PS51257">
    <property type="entry name" value="PROKAR_LIPOPROTEIN"/>
    <property type="match status" value="1"/>
</dbReference>
<keyword evidence="2 3" id="KW-0378">Hydrolase</keyword>
<protein>
    <recommendedName>
        <fullName evidence="3">Carboxylic ester hydrolase</fullName>
        <ecNumber evidence="3">3.1.1.-</ecNumber>
    </recommendedName>
</protein>
<name>A0A8J6ITD9_9ALTE</name>
<dbReference type="InterPro" id="IPR029058">
    <property type="entry name" value="AB_hydrolase_fold"/>
</dbReference>
<dbReference type="SUPFAM" id="SSF53474">
    <property type="entry name" value="alpha/beta-Hydrolases"/>
    <property type="match status" value="1"/>
</dbReference>
<evidence type="ECO:0000313" key="5">
    <source>
        <dbReference type="EMBL" id="MBC3767095.1"/>
    </source>
</evidence>
<evidence type="ECO:0000256" key="1">
    <source>
        <dbReference type="ARBA" id="ARBA00005964"/>
    </source>
</evidence>
<reference evidence="5" key="1">
    <citation type="journal article" date="2018" name="Int. J. Syst. Evol. Microbiol.">
        <title>Neptunicella marina gen. nov., sp. nov., isolated from surface seawater.</title>
        <authorList>
            <person name="Liu X."/>
            <person name="Lai Q."/>
            <person name="Du Y."/>
            <person name="Zhang X."/>
            <person name="Liu Z."/>
            <person name="Sun F."/>
            <person name="Shao Z."/>
        </authorList>
    </citation>
    <scope>NUCLEOTIDE SEQUENCE</scope>
    <source>
        <strain evidence="5">S27-2</strain>
    </source>
</reference>
<dbReference type="Pfam" id="PF00135">
    <property type="entry name" value="COesterase"/>
    <property type="match status" value="1"/>
</dbReference>
<comment type="similarity">
    <text evidence="1 3">Belongs to the type-B carboxylesterase/lipase family.</text>
</comment>
<organism evidence="5 6">
    <name type="scientific">Neptunicella marina</name>
    <dbReference type="NCBI Taxonomy" id="2125989"/>
    <lineage>
        <taxon>Bacteria</taxon>
        <taxon>Pseudomonadati</taxon>
        <taxon>Pseudomonadota</taxon>
        <taxon>Gammaproteobacteria</taxon>
        <taxon>Alteromonadales</taxon>
        <taxon>Alteromonadaceae</taxon>
        <taxon>Neptunicella</taxon>
    </lineage>
</organism>
<reference evidence="5" key="2">
    <citation type="submission" date="2020-08" db="EMBL/GenBank/DDBJ databases">
        <authorList>
            <person name="Lai Q."/>
        </authorList>
    </citation>
    <scope>NUCLEOTIDE SEQUENCE</scope>
    <source>
        <strain evidence="5">S27-2</strain>
    </source>
</reference>
<dbReference type="GO" id="GO:0016787">
    <property type="term" value="F:hydrolase activity"/>
    <property type="evidence" value="ECO:0007669"/>
    <property type="project" value="UniProtKB-KW"/>
</dbReference>
<dbReference type="AlphaFoldDB" id="A0A8J6ITD9"/>
<keyword evidence="6" id="KW-1185">Reference proteome</keyword>
<dbReference type="InterPro" id="IPR019819">
    <property type="entry name" value="Carboxylesterase_B_CS"/>
</dbReference>
<evidence type="ECO:0000259" key="4">
    <source>
        <dbReference type="Pfam" id="PF00135"/>
    </source>
</evidence>
<dbReference type="InterPro" id="IPR002018">
    <property type="entry name" value="CarbesteraseB"/>
</dbReference>
<evidence type="ECO:0000313" key="6">
    <source>
        <dbReference type="Proteomes" id="UP000601768"/>
    </source>
</evidence>
<dbReference type="RefSeq" id="WP_186507610.1">
    <property type="nucleotide sequence ID" value="NZ_JACNEP010000013.1"/>
</dbReference>
<dbReference type="Proteomes" id="UP000601768">
    <property type="component" value="Unassembled WGS sequence"/>
</dbReference>
<dbReference type="InterPro" id="IPR019826">
    <property type="entry name" value="Carboxylesterase_B_AS"/>
</dbReference>
<dbReference type="EC" id="3.1.1.-" evidence="3"/>
<evidence type="ECO:0000256" key="3">
    <source>
        <dbReference type="RuleBase" id="RU361235"/>
    </source>
</evidence>
<dbReference type="Gene3D" id="3.40.50.1820">
    <property type="entry name" value="alpha/beta hydrolase"/>
    <property type="match status" value="1"/>
</dbReference>
<gene>
    <name evidence="5" type="ORF">H8B19_14510</name>
</gene>
<dbReference type="PANTHER" id="PTHR11559">
    <property type="entry name" value="CARBOXYLESTERASE"/>
    <property type="match status" value="1"/>
</dbReference>
<dbReference type="PROSITE" id="PS00941">
    <property type="entry name" value="CARBOXYLESTERASE_B_2"/>
    <property type="match status" value="1"/>
</dbReference>
<evidence type="ECO:0000256" key="2">
    <source>
        <dbReference type="ARBA" id="ARBA00022801"/>
    </source>
</evidence>